<evidence type="ECO:0000313" key="1">
    <source>
        <dbReference type="EMBL" id="SJL02061.1"/>
    </source>
</evidence>
<name>A0A284R018_ARMOS</name>
<sequence length="188" mass="21272">MTECRVWFFSGMRTDTRWIHRCVTFIGLGAASSTQEQKKTLHIRQAYSSSALASSAAVSTRYLRFESRCFIVWINDCWHQLTAVVVTAAQQLQLFLPPRVDGLSRNATVMAANVIGHSPYLCYRLSKEKKCCCRSRRYHLIYSYKWLLNNTASTDSDTAFLPSRVEASSLRFPQHPPACYANNGSGST</sequence>
<evidence type="ECO:0000313" key="2">
    <source>
        <dbReference type="Proteomes" id="UP000219338"/>
    </source>
</evidence>
<dbReference type="Proteomes" id="UP000219338">
    <property type="component" value="Unassembled WGS sequence"/>
</dbReference>
<reference evidence="2" key="1">
    <citation type="journal article" date="2017" name="Nat. Ecol. Evol.">
        <title>Genome expansion and lineage-specific genetic innovations in the forest pathogenic fungi Armillaria.</title>
        <authorList>
            <person name="Sipos G."/>
            <person name="Prasanna A.N."/>
            <person name="Walter M.C."/>
            <person name="O'Connor E."/>
            <person name="Balint B."/>
            <person name="Krizsan K."/>
            <person name="Kiss B."/>
            <person name="Hess J."/>
            <person name="Varga T."/>
            <person name="Slot J."/>
            <person name="Riley R."/>
            <person name="Boka B."/>
            <person name="Rigling D."/>
            <person name="Barry K."/>
            <person name="Lee J."/>
            <person name="Mihaltcheva S."/>
            <person name="LaButti K."/>
            <person name="Lipzen A."/>
            <person name="Waldron R."/>
            <person name="Moloney N.M."/>
            <person name="Sperisen C."/>
            <person name="Kredics L."/>
            <person name="Vagvoelgyi C."/>
            <person name="Patrignani A."/>
            <person name="Fitzpatrick D."/>
            <person name="Nagy I."/>
            <person name="Doyle S."/>
            <person name="Anderson J.B."/>
            <person name="Grigoriev I.V."/>
            <person name="Gueldener U."/>
            <person name="Muensterkoetter M."/>
            <person name="Nagy L.G."/>
        </authorList>
    </citation>
    <scope>NUCLEOTIDE SEQUENCE [LARGE SCALE GENOMIC DNA]</scope>
    <source>
        <strain evidence="2">C18/9</strain>
    </source>
</reference>
<accession>A0A284R018</accession>
<gene>
    <name evidence="1" type="ORF">ARMOST_05385</name>
</gene>
<keyword evidence="2" id="KW-1185">Reference proteome</keyword>
<dbReference type="AlphaFoldDB" id="A0A284R018"/>
<dbReference type="EMBL" id="FUEG01000003">
    <property type="protein sequence ID" value="SJL02061.1"/>
    <property type="molecule type" value="Genomic_DNA"/>
</dbReference>
<protein>
    <submittedName>
        <fullName evidence="1">Uncharacterized protein</fullName>
    </submittedName>
</protein>
<organism evidence="1 2">
    <name type="scientific">Armillaria ostoyae</name>
    <name type="common">Armillaria root rot fungus</name>
    <dbReference type="NCBI Taxonomy" id="47428"/>
    <lineage>
        <taxon>Eukaryota</taxon>
        <taxon>Fungi</taxon>
        <taxon>Dikarya</taxon>
        <taxon>Basidiomycota</taxon>
        <taxon>Agaricomycotina</taxon>
        <taxon>Agaricomycetes</taxon>
        <taxon>Agaricomycetidae</taxon>
        <taxon>Agaricales</taxon>
        <taxon>Marasmiineae</taxon>
        <taxon>Physalacriaceae</taxon>
        <taxon>Armillaria</taxon>
    </lineage>
</organism>
<proteinExistence type="predicted"/>